<comment type="caution">
    <text evidence="1">The sequence shown here is derived from an EMBL/GenBank/DDBJ whole genome shotgun (WGS) entry which is preliminary data.</text>
</comment>
<dbReference type="Proteomes" id="UP000661507">
    <property type="component" value="Unassembled WGS sequence"/>
</dbReference>
<reference evidence="1" key="1">
    <citation type="journal article" date="2014" name="Int. J. Syst. Evol. Microbiol.">
        <title>Complete genome sequence of Corynebacterium casei LMG S-19264T (=DSM 44701T), isolated from a smear-ripened cheese.</title>
        <authorList>
            <consortium name="US DOE Joint Genome Institute (JGI-PGF)"/>
            <person name="Walter F."/>
            <person name="Albersmeier A."/>
            <person name="Kalinowski J."/>
            <person name="Ruckert C."/>
        </authorList>
    </citation>
    <scope>NUCLEOTIDE SEQUENCE</scope>
    <source>
        <strain evidence="1">CGMCC 1.3617</strain>
    </source>
</reference>
<accession>A0A917NZJ6</accession>
<dbReference type="AlphaFoldDB" id="A0A917NZJ6"/>
<evidence type="ECO:0000313" key="1">
    <source>
        <dbReference type="EMBL" id="GGJ43866.1"/>
    </source>
</evidence>
<proteinExistence type="predicted"/>
<reference evidence="1" key="2">
    <citation type="submission" date="2020-09" db="EMBL/GenBank/DDBJ databases">
        <authorList>
            <person name="Sun Q."/>
            <person name="Zhou Y."/>
        </authorList>
    </citation>
    <scope>NUCLEOTIDE SEQUENCE</scope>
    <source>
        <strain evidence="1">CGMCC 1.3617</strain>
    </source>
</reference>
<evidence type="ECO:0000313" key="2">
    <source>
        <dbReference type="Proteomes" id="UP000661507"/>
    </source>
</evidence>
<dbReference type="EMBL" id="BMKW01000029">
    <property type="protein sequence ID" value="GGJ43866.1"/>
    <property type="molecule type" value="Genomic_DNA"/>
</dbReference>
<name>A0A917NZJ6_9PROT</name>
<gene>
    <name evidence="1" type="ORF">GCM10011320_59250</name>
</gene>
<organism evidence="1 2">
    <name type="scientific">Neoroseomonas lacus</name>
    <dbReference type="NCBI Taxonomy" id="287609"/>
    <lineage>
        <taxon>Bacteria</taxon>
        <taxon>Pseudomonadati</taxon>
        <taxon>Pseudomonadota</taxon>
        <taxon>Alphaproteobacteria</taxon>
        <taxon>Acetobacterales</taxon>
        <taxon>Acetobacteraceae</taxon>
        <taxon>Neoroseomonas</taxon>
    </lineage>
</organism>
<dbReference type="RefSeq" id="WP_188973699.1">
    <property type="nucleotide sequence ID" value="NZ_BMKW01000029.1"/>
</dbReference>
<keyword evidence="2" id="KW-1185">Reference proteome</keyword>
<sequence>MSWDLPSLAPSATSLIDITVSGAWAGDLAEASLVSSTRFTELDAAVWSNNTVRVMARNFSAATFDLAAATLSAGVAKRRAR</sequence>
<protein>
    <submittedName>
        <fullName evidence="1">Uncharacterized protein</fullName>
    </submittedName>
</protein>